<dbReference type="InterPro" id="IPR009040">
    <property type="entry name" value="Ferritin-like_diiron"/>
</dbReference>
<dbReference type="EMBL" id="AP022598">
    <property type="protein sequence ID" value="BBY74819.1"/>
    <property type="molecule type" value="Genomic_DNA"/>
</dbReference>
<dbReference type="PANTHER" id="PTHR11431:SF127">
    <property type="entry name" value="BACTERIAL NON-HEME FERRITIN"/>
    <property type="match status" value="1"/>
</dbReference>
<dbReference type="GO" id="GO:0005829">
    <property type="term" value="C:cytosol"/>
    <property type="evidence" value="ECO:0007669"/>
    <property type="project" value="TreeGrafter"/>
</dbReference>
<dbReference type="InterPro" id="IPR041719">
    <property type="entry name" value="Ferritin_prok"/>
</dbReference>
<feature type="domain" description="Ferritin-like diiron" evidence="7">
    <location>
        <begin position="23"/>
        <end position="168"/>
    </location>
</feature>
<dbReference type="PROSITE" id="PS50905">
    <property type="entry name" value="FERRITIN_LIKE"/>
    <property type="match status" value="1"/>
</dbReference>
<sequence>MTMPTDLLYLRDMTTSAASAPSDALDTKFHSLLNDQIRSELGASQQYLAIAVYFDGADLPQLAKVFYRQSVEERNHAMMLVRYLLDRGVTTEIPAVDPVRNDFGSARDAIALALDLERSVTDQISRLAATARDEGDYLGEQFMQWFLKEQVEEVALMTTLVRIAERAGSDLFRLEDFVAREVPASSGDDASAPAVAGGAL</sequence>
<dbReference type="PANTHER" id="PTHR11431">
    <property type="entry name" value="FERRITIN"/>
    <property type="match status" value="1"/>
</dbReference>
<dbReference type="InterPro" id="IPR001519">
    <property type="entry name" value="Ferritin"/>
</dbReference>
<reference evidence="8 9" key="1">
    <citation type="journal article" date="2019" name="Emerg. Microbes Infect.">
        <title>Comprehensive subspecies identification of 175 nontuberculous mycobacteria species based on 7547 genomic profiles.</title>
        <authorList>
            <person name="Matsumoto Y."/>
            <person name="Kinjo T."/>
            <person name="Motooka D."/>
            <person name="Nabeya D."/>
            <person name="Jung N."/>
            <person name="Uechi K."/>
            <person name="Horii T."/>
            <person name="Iida T."/>
            <person name="Fujita J."/>
            <person name="Nakamura S."/>
        </authorList>
    </citation>
    <scope>NUCLEOTIDE SEQUENCE [LARGE SCALE GENOMIC DNA]</scope>
    <source>
        <strain evidence="8 9">JCM 6367</strain>
    </source>
</reference>
<feature type="binding site" evidence="5">
    <location>
        <position position="40"/>
    </location>
    <ligand>
        <name>Fe cation</name>
        <dbReference type="ChEBI" id="CHEBI:24875"/>
        <label>1</label>
    </ligand>
</feature>
<dbReference type="Proteomes" id="UP000466554">
    <property type="component" value="Chromosome"/>
</dbReference>
<evidence type="ECO:0000313" key="8">
    <source>
        <dbReference type="EMBL" id="BBY74819.1"/>
    </source>
</evidence>
<keyword evidence="2 5" id="KW-0479">Metal-binding</keyword>
<organism evidence="8 9">
    <name type="scientific">Mycolicibacterium parafortuitum</name>
    <name type="common">Mycobacterium parafortuitum</name>
    <dbReference type="NCBI Taxonomy" id="39692"/>
    <lineage>
        <taxon>Bacteria</taxon>
        <taxon>Bacillati</taxon>
        <taxon>Actinomycetota</taxon>
        <taxon>Actinomycetes</taxon>
        <taxon>Mycobacteriales</taxon>
        <taxon>Mycobacteriaceae</taxon>
        <taxon>Mycolicibacterium</taxon>
    </lineage>
</organism>
<evidence type="ECO:0000256" key="6">
    <source>
        <dbReference type="RuleBase" id="RU361145"/>
    </source>
</evidence>
<dbReference type="AlphaFoldDB" id="A0A7I7U2C0"/>
<protein>
    <recommendedName>
        <fullName evidence="6">Ferritin</fullName>
    </recommendedName>
</protein>
<dbReference type="GO" id="GO:0008198">
    <property type="term" value="F:ferrous iron binding"/>
    <property type="evidence" value="ECO:0007669"/>
    <property type="project" value="TreeGrafter"/>
</dbReference>
<name>A0A7I7U2C0_MYCPF</name>
<dbReference type="GO" id="GO:0004322">
    <property type="term" value="F:ferroxidase activity"/>
    <property type="evidence" value="ECO:0007669"/>
    <property type="project" value="TreeGrafter"/>
</dbReference>
<evidence type="ECO:0000256" key="2">
    <source>
        <dbReference type="ARBA" id="ARBA00022723"/>
    </source>
</evidence>
<dbReference type="InterPro" id="IPR008331">
    <property type="entry name" value="Ferritin_DPS_dom"/>
</dbReference>
<dbReference type="GO" id="GO:0006879">
    <property type="term" value="P:intracellular iron ion homeostasis"/>
    <property type="evidence" value="ECO:0007669"/>
    <property type="project" value="UniProtKB-KW"/>
</dbReference>
<gene>
    <name evidence="8" type="primary">bfrB</name>
    <name evidence="8" type="ORF">MPRF_17180</name>
</gene>
<evidence type="ECO:0000256" key="3">
    <source>
        <dbReference type="ARBA" id="ARBA00023002"/>
    </source>
</evidence>
<dbReference type="Gene3D" id="1.20.1260.10">
    <property type="match status" value="1"/>
</dbReference>
<dbReference type="InterPro" id="IPR012347">
    <property type="entry name" value="Ferritin-like"/>
</dbReference>
<dbReference type="CDD" id="cd01055">
    <property type="entry name" value="Nonheme_Ferritin"/>
    <property type="match status" value="1"/>
</dbReference>
<dbReference type="GO" id="GO:0008199">
    <property type="term" value="F:ferric iron binding"/>
    <property type="evidence" value="ECO:0007669"/>
    <property type="project" value="InterPro"/>
</dbReference>
<dbReference type="Pfam" id="PF00210">
    <property type="entry name" value="Ferritin"/>
    <property type="match status" value="1"/>
</dbReference>
<evidence type="ECO:0000259" key="7">
    <source>
        <dbReference type="PROSITE" id="PS50905"/>
    </source>
</evidence>
<dbReference type="GO" id="GO:0006826">
    <property type="term" value="P:iron ion transport"/>
    <property type="evidence" value="ECO:0007669"/>
    <property type="project" value="InterPro"/>
</dbReference>
<keyword evidence="3" id="KW-0560">Oxidoreductase</keyword>
<evidence type="ECO:0000256" key="1">
    <source>
        <dbReference type="ARBA" id="ARBA00022434"/>
    </source>
</evidence>
<feature type="binding site" evidence="5">
    <location>
        <position position="76"/>
    </location>
    <ligand>
        <name>Fe cation</name>
        <dbReference type="ChEBI" id="CHEBI:24875"/>
        <label>1</label>
    </ligand>
</feature>
<evidence type="ECO:0000256" key="5">
    <source>
        <dbReference type="PIRSR" id="PIRSR601519-1"/>
    </source>
</evidence>
<accession>A0A7I7U2C0</accession>
<evidence type="ECO:0000313" key="9">
    <source>
        <dbReference type="Proteomes" id="UP000466554"/>
    </source>
</evidence>
<keyword evidence="1 6" id="KW-0409">Iron storage</keyword>
<feature type="binding site" evidence="5">
    <location>
        <position position="73"/>
    </location>
    <ligand>
        <name>Fe cation</name>
        <dbReference type="ChEBI" id="CHEBI:24875"/>
        <label>1</label>
    </ligand>
</feature>
<feature type="binding site" evidence="5">
    <location>
        <position position="117"/>
    </location>
    <ligand>
        <name>Fe cation</name>
        <dbReference type="ChEBI" id="CHEBI:24875"/>
        <label>1</label>
    </ligand>
</feature>
<feature type="binding site" evidence="5">
    <location>
        <position position="150"/>
    </location>
    <ligand>
        <name>Fe cation</name>
        <dbReference type="ChEBI" id="CHEBI:24875"/>
        <label>1</label>
    </ligand>
</feature>
<dbReference type="SUPFAM" id="SSF47240">
    <property type="entry name" value="Ferritin-like"/>
    <property type="match status" value="1"/>
</dbReference>
<dbReference type="InterPro" id="IPR009078">
    <property type="entry name" value="Ferritin-like_SF"/>
</dbReference>
<evidence type="ECO:0000256" key="4">
    <source>
        <dbReference type="ARBA" id="ARBA00023004"/>
    </source>
</evidence>
<proteinExistence type="predicted"/>
<keyword evidence="4 5" id="KW-0408">Iron</keyword>